<dbReference type="GO" id="GO:0004386">
    <property type="term" value="F:helicase activity"/>
    <property type="evidence" value="ECO:0007669"/>
    <property type="project" value="UniProtKB-UniRule"/>
</dbReference>
<dbReference type="SMART" id="SM00382">
    <property type="entry name" value="AAA"/>
    <property type="match status" value="1"/>
</dbReference>
<dbReference type="Pfam" id="PF07498">
    <property type="entry name" value="Rho_N"/>
    <property type="match status" value="1"/>
</dbReference>
<dbReference type="InterPro" id="IPR027417">
    <property type="entry name" value="P-loop_NTPase"/>
</dbReference>
<dbReference type="InterPro" id="IPR036269">
    <property type="entry name" value="Rho_N_sf"/>
</dbReference>
<keyword evidence="14" id="KW-1185">Reference proteome</keyword>
<dbReference type="PANTHER" id="PTHR46425:SF1">
    <property type="entry name" value="TRANSCRIPTION TERMINATION FACTOR RHO"/>
    <property type="match status" value="1"/>
</dbReference>
<keyword evidence="3 9" id="KW-0378">Hydrolase</keyword>
<keyword evidence="5 9" id="KW-0067">ATP-binding</keyword>
<sequence length="461" mass="52090">MVSTKTASTKTTKTTKATKAVKKASTPVVDKNTNEKYEEIKKGDMHITSLQKMTIKSLQDTAKKEGIKEYSGLKKQELIFKILKERVNQNGLMYGEGVVEVLPEGFGFLRSPDYNYLPCPDDIYISPSQIRRFGIRTGATVSGQIRPPKENERYFALLRVEAINYENPDLLNEMCVFDDLTPLHPDERLLLEANKNETEMRIMDLVTPIGKGQRGLIVAPPRTGKTVLIKEIANSITKNHPEVYLIILLIDERPEEVTEMDRAVDAEVIGSTFDEPASRHVQVAEMVIEKAKRMVEFKKDVVILLDSITRLARAYNTEIPHSGKILSGGVDANALQKPKRFFGAARNIEEGGSLTIIATALIDTGSRMDEVIFEEFKGTGNMELHLDRRLAEKRLFPAIDINRSGTRKEELILDPEELKRVWVLRRVLNEMNPAEVLELLSSKLSKTQTNAEFLMSMNMKR</sequence>
<evidence type="ECO:0000256" key="3">
    <source>
        <dbReference type="ARBA" id="ARBA00022801"/>
    </source>
</evidence>
<comment type="similarity">
    <text evidence="9 11">Belongs to the Rho family.</text>
</comment>
<dbReference type="InterPro" id="IPR011129">
    <property type="entry name" value="CSD"/>
</dbReference>
<keyword evidence="7 9" id="KW-0805">Transcription regulation</keyword>
<dbReference type="Gene3D" id="2.40.50.140">
    <property type="entry name" value="Nucleic acid-binding proteins"/>
    <property type="match status" value="1"/>
</dbReference>
<keyword evidence="1 9" id="KW-0806">Transcription termination</keyword>
<accession>A0A286TUH1</accession>
<organism evidence="13 14">
    <name type="scientific">Candidatus Scalindua japonica</name>
    <dbReference type="NCBI Taxonomy" id="1284222"/>
    <lineage>
        <taxon>Bacteria</taxon>
        <taxon>Pseudomonadati</taxon>
        <taxon>Planctomycetota</taxon>
        <taxon>Candidatus Brocadiia</taxon>
        <taxon>Candidatus Brocadiales</taxon>
        <taxon>Candidatus Scalinduaceae</taxon>
        <taxon>Candidatus Scalindua</taxon>
    </lineage>
</organism>
<evidence type="ECO:0000256" key="1">
    <source>
        <dbReference type="ARBA" id="ARBA00022472"/>
    </source>
</evidence>
<evidence type="ECO:0000256" key="2">
    <source>
        <dbReference type="ARBA" id="ARBA00022741"/>
    </source>
</evidence>
<dbReference type="InterPro" id="IPR003593">
    <property type="entry name" value="AAA+_ATPase"/>
</dbReference>
<evidence type="ECO:0000256" key="6">
    <source>
        <dbReference type="ARBA" id="ARBA00022884"/>
    </source>
</evidence>
<dbReference type="InterPro" id="IPR004665">
    <property type="entry name" value="Term_rho"/>
</dbReference>
<dbReference type="Proteomes" id="UP000218542">
    <property type="component" value="Unassembled WGS sequence"/>
</dbReference>
<comment type="function">
    <text evidence="9">Facilitates transcription termination by a mechanism that involves Rho binding to the nascent RNA, activation of Rho's RNA-dependent ATPase activity, and release of the mRNA from the DNA template.</text>
</comment>
<dbReference type="EMBL" id="BAOS01000003">
    <property type="protein sequence ID" value="GAX59495.1"/>
    <property type="molecule type" value="Genomic_DNA"/>
</dbReference>
<dbReference type="SMART" id="SM00959">
    <property type="entry name" value="Rho_N"/>
    <property type="match status" value="1"/>
</dbReference>
<evidence type="ECO:0000256" key="4">
    <source>
        <dbReference type="ARBA" id="ARBA00022806"/>
    </source>
</evidence>
<reference evidence="14" key="1">
    <citation type="journal article" date="2017" name="Environ. Microbiol. Rep.">
        <title>Genetic Diversity of Marine Anaerobic Ammonium-Oxidizing Bacteria as Revealed by Genomic and Proteomic Analyses of 'Candidatus Scalindua japonica'.</title>
        <authorList>
            <person name="Oshiki M."/>
            <person name="Mizuto K."/>
            <person name="Kimura Z."/>
            <person name="Kindaichi T."/>
            <person name="Satoh H."/>
            <person name="Okabe S."/>
        </authorList>
    </citation>
    <scope>NUCLEOTIDE SEQUENCE [LARGE SCALE GENOMIC DNA]</scope>
    <source>
        <strain evidence="14">husup-a2</strain>
    </source>
</reference>
<dbReference type="GO" id="GO:0006353">
    <property type="term" value="P:DNA-templated transcription termination"/>
    <property type="evidence" value="ECO:0007669"/>
    <property type="project" value="UniProtKB-UniRule"/>
</dbReference>
<keyword evidence="6 9" id="KW-0694">RNA-binding</keyword>
<feature type="domain" description="Rho RNA-BD" evidence="12">
    <location>
        <begin position="92"/>
        <end position="167"/>
    </location>
</feature>
<keyword evidence="4 9" id="KW-0347">Helicase</keyword>
<dbReference type="Gene3D" id="3.40.50.300">
    <property type="entry name" value="P-loop containing nucleotide triphosphate hydrolases"/>
    <property type="match status" value="1"/>
</dbReference>
<dbReference type="FunFam" id="3.40.50.300:FF:000072">
    <property type="entry name" value="Transcription termination factor Rho"/>
    <property type="match status" value="1"/>
</dbReference>
<dbReference type="SMART" id="SM00357">
    <property type="entry name" value="CSP"/>
    <property type="match status" value="1"/>
</dbReference>
<dbReference type="InterPro" id="IPR012340">
    <property type="entry name" value="NA-bd_OB-fold"/>
</dbReference>
<dbReference type="HAMAP" id="MF_01884">
    <property type="entry name" value="Rho"/>
    <property type="match status" value="1"/>
</dbReference>
<gene>
    <name evidence="9" type="primary">rho</name>
    <name evidence="13" type="ORF">SCALIN_C03_0152</name>
</gene>
<dbReference type="SUPFAM" id="SSF50249">
    <property type="entry name" value="Nucleic acid-binding proteins"/>
    <property type="match status" value="1"/>
</dbReference>
<dbReference type="AlphaFoldDB" id="A0A286TUH1"/>
<dbReference type="SUPFAM" id="SSF52540">
    <property type="entry name" value="P-loop containing nucleoside triphosphate hydrolases"/>
    <property type="match status" value="1"/>
</dbReference>
<proteinExistence type="inferred from homology"/>
<dbReference type="Pfam" id="PF00006">
    <property type="entry name" value="ATP-synt_ab"/>
    <property type="match status" value="1"/>
</dbReference>
<dbReference type="PANTHER" id="PTHR46425">
    <property type="entry name" value="TRANSCRIPTION TERMINATION FACTOR RHO"/>
    <property type="match status" value="1"/>
</dbReference>
<dbReference type="CDD" id="cd01128">
    <property type="entry name" value="rho_factor_C"/>
    <property type="match status" value="1"/>
</dbReference>
<keyword evidence="8 9" id="KW-0804">Transcription</keyword>
<dbReference type="EC" id="3.6.4.-" evidence="9 10"/>
<dbReference type="NCBIfam" id="NF006886">
    <property type="entry name" value="PRK09376.1"/>
    <property type="match status" value="1"/>
</dbReference>
<evidence type="ECO:0000256" key="7">
    <source>
        <dbReference type="ARBA" id="ARBA00023015"/>
    </source>
</evidence>
<feature type="binding site" evidence="9">
    <location>
        <begin position="210"/>
        <end position="215"/>
    </location>
    <ligand>
        <name>ATP</name>
        <dbReference type="ChEBI" id="CHEBI:30616"/>
    </ligand>
</feature>
<dbReference type="GO" id="GO:0008186">
    <property type="term" value="F:ATP-dependent activity, acting on RNA"/>
    <property type="evidence" value="ECO:0007669"/>
    <property type="project" value="UniProtKB-UniRule"/>
</dbReference>
<evidence type="ECO:0000313" key="14">
    <source>
        <dbReference type="Proteomes" id="UP000218542"/>
    </source>
</evidence>
<dbReference type="RefSeq" id="WP_096892621.1">
    <property type="nucleotide sequence ID" value="NZ_BAOS01000003.1"/>
</dbReference>
<name>A0A286TUH1_9BACT</name>
<dbReference type="PROSITE" id="PS51856">
    <property type="entry name" value="RHO_RNA_BD"/>
    <property type="match status" value="1"/>
</dbReference>
<evidence type="ECO:0000313" key="13">
    <source>
        <dbReference type="EMBL" id="GAX59495.1"/>
    </source>
</evidence>
<comment type="caution">
    <text evidence="13">The sequence shown here is derived from an EMBL/GenBank/DDBJ whole genome shotgun (WGS) entry which is preliminary data.</text>
</comment>
<dbReference type="GO" id="GO:0003723">
    <property type="term" value="F:RNA binding"/>
    <property type="evidence" value="ECO:0007669"/>
    <property type="project" value="UniProtKB-UniRule"/>
</dbReference>
<evidence type="ECO:0000256" key="8">
    <source>
        <dbReference type="ARBA" id="ARBA00023163"/>
    </source>
</evidence>
<evidence type="ECO:0000259" key="12">
    <source>
        <dbReference type="PROSITE" id="PS51856"/>
    </source>
</evidence>
<dbReference type="GO" id="GO:0005829">
    <property type="term" value="C:cytosol"/>
    <property type="evidence" value="ECO:0007669"/>
    <property type="project" value="UniProtKB-ARBA"/>
</dbReference>
<dbReference type="GO" id="GO:0016787">
    <property type="term" value="F:hydrolase activity"/>
    <property type="evidence" value="ECO:0007669"/>
    <property type="project" value="UniProtKB-KW"/>
</dbReference>
<feature type="binding site" evidence="9">
    <location>
        <begin position="222"/>
        <end position="227"/>
    </location>
    <ligand>
        <name>ATP</name>
        <dbReference type="ChEBI" id="CHEBI:30616"/>
    </ligand>
</feature>
<dbReference type="InterPro" id="IPR011112">
    <property type="entry name" value="Rho-like_N"/>
</dbReference>
<evidence type="ECO:0000256" key="10">
    <source>
        <dbReference type="NCBIfam" id="TIGR00767"/>
    </source>
</evidence>
<dbReference type="InterPro" id="IPR041703">
    <property type="entry name" value="Rho_factor_ATP-bd"/>
</dbReference>
<comment type="subunit">
    <text evidence="9">Homohexamer. The homohexamer assembles into an open ring structure.</text>
</comment>
<protein>
    <recommendedName>
        <fullName evidence="9 10">Transcription termination factor Rho</fullName>
        <ecNumber evidence="9 10">3.6.4.-</ecNumber>
    </recommendedName>
    <alternativeName>
        <fullName evidence="9">ATP-dependent helicase Rho</fullName>
    </alternativeName>
</protein>
<dbReference type="GO" id="GO:0005524">
    <property type="term" value="F:ATP binding"/>
    <property type="evidence" value="ECO:0007669"/>
    <property type="project" value="UniProtKB-UniRule"/>
</dbReference>
<keyword evidence="2 9" id="KW-0547">Nucleotide-binding</keyword>
<evidence type="ECO:0000256" key="11">
    <source>
        <dbReference type="PROSITE-ProRule" id="PRU01203"/>
    </source>
</evidence>
<dbReference type="NCBIfam" id="TIGR00767">
    <property type="entry name" value="rho"/>
    <property type="match status" value="1"/>
</dbReference>
<dbReference type="OrthoDB" id="9805197at2"/>
<evidence type="ECO:0000256" key="5">
    <source>
        <dbReference type="ARBA" id="ARBA00022840"/>
    </source>
</evidence>
<dbReference type="InterPro" id="IPR000194">
    <property type="entry name" value="ATPase_F1/V1/A1_a/bsu_nucl-bd"/>
</dbReference>
<dbReference type="InterPro" id="IPR011113">
    <property type="entry name" value="Rho_RNA-bd"/>
</dbReference>
<dbReference type="CDD" id="cd04459">
    <property type="entry name" value="Rho_CSD"/>
    <property type="match status" value="1"/>
</dbReference>
<dbReference type="Pfam" id="PF07497">
    <property type="entry name" value="Rho_RNA_bind"/>
    <property type="match status" value="1"/>
</dbReference>
<evidence type="ECO:0000256" key="9">
    <source>
        <dbReference type="HAMAP-Rule" id="MF_01884"/>
    </source>
</evidence>
<feature type="binding site" evidence="9">
    <location>
        <position position="253"/>
    </location>
    <ligand>
        <name>ATP</name>
        <dbReference type="ChEBI" id="CHEBI:30616"/>
    </ligand>
</feature>
<dbReference type="SUPFAM" id="SSF68912">
    <property type="entry name" value="Rho N-terminal domain-like"/>
    <property type="match status" value="1"/>
</dbReference>
<comment type="caution">
    <text evidence="9">Lacks conserved residue(s) required for the propagation of feature annotation.</text>
</comment>